<dbReference type="OrthoDB" id="10512770at2759"/>
<dbReference type="AlphaFoldDB" id="A0A834HBE6"/>
<sequence length="242" mass="26987">MRLPDGPSVALTPLVSFSVRFLRNGSGLLWLFLSPGPLCRLLWWYQKNQLALSPTAASMERPVRSIHILCSTDVVERVPWSMFDSKWYGSNKWSTKIPIDVTFLTFQTIGEARNTGKFFTALDYLWITRFGDEFKKDVANLMQLVGLVVDKHSDGFMIKCKHPKVSPPLASFYNLCANQDIYRGLDLNEGEAWLAACGGDWYHRGRVSQAVCGNRSDGVSAVIIGDSAAHEGSCRHGLLANV</sequence>
<protein>
    <submittedName>
        <fullName evidence="1">Uncharacterized protein</fullName>
    </submittedName>
</protein>
<proteinExistence type="predicted"/>
<organism evidence="1 2">
    <name type="scientific">Rhododendron simsii</name>
    <name type="common">Sims's rhododendron</name>
    <dbReference type="NCBI Taxonomy" id="118357"/>
    <lineage>
        <taxon>Eukaryota</taxon>
        <taxon>Viridiplantae</taxon>
        <taxon>Streptophyta</taxon>
        <taxon>Embryophyta</taxon>
        <taxon>Tracheophyta</taxon>
        <taxon>Spermatophyta</taxon>
        <taxon>Magnoliopsida</taxon>
        <taxon>eudicotyledons</taxon>
        <taxon>Gunneridae</taxon>
        <taxon>Pentapetalae</taxon>
        <taxon>asterids</taxon>
        <taxon>Ericales</taxon>
        <taxon>Ericaceae</taxon>
        <taxon>Ericoideae</taxon>
        <taxon>Rhodoreae</taxon>
        <taxon>Rhododendron</taxon>
    </lineage>
</organism>
<gene>
    <name evidence="1" type="ORF">RHSIM_Rhsim02G0056000</name>
</gene>
<dbReference type="EMBL" id="WJXA01000002">
    <property type="protein sequence ID" value="KAF7150769.1"/>
    <property type="molecule type" value="Genomic_DNA"/>
</dbReference>
<comment type="caution">
    <text evidence="1">The sequence shown here is derived from an EMBL/GenBank/DDBJ whole genome shotgun (WGS) entry which is preliminary data.</text>
</comment>
<reference evidence="1" key="1">
    <citation type="submission" date="2019-11" db="EMBL/GenBank/DDBJ databases">
        <authorList>
            <person name="Liu Y."/>
            <person name="Hou J."/>
            <person name="Li T.-Q."/>
            <person name="Guan C.-H."/>
            <person name="Wu X."/>
            <person name="Wu H.-Z."/>
            <person name="Ling F."/>
            <person name="Zhang R."/>
            <person name="Shi X.-G."/>
            <person name="Ren J.-P."/>
            <person name="Chen E.-F."/>
            <person name="Sun J.-M."/>
        </authorList>
    </citation>
    <scope>NUCLEOTIDE SEQUENCE</scope>
    <source>
        <strain evidence="1">Adult_tree_wgs_1</strain>
        <tissue evidence="1">Leaves</tissue>
    </source>
</reference>
<accession>A0A834HBE6</accession>
<name>A0A834HBE6_RHOSS</name>
<dbReference type="Proteomes" id="UP000626092">
    <property type="component" value="Unassembled WGS sequence"/>
</dbReference>
<evidence type="ECO:0000313" key="1">
    <source>
        <dbReference type="EMBL" id="KAF7150769.1"/>
    </source>
</evidence>
<keyword evidence="2" id="KW-1185">Reference proteome</keyword>
<evidence type="ECO:0000313" key="2">
    <source>
        <dbReference type="Proteomes" id="UP000626092"/>
    </source>
</evidence>